<feature type="transmembrane region" description="Helical" evidence="9">
    <location>
        <begin position="172"/>
        <end position="192"/>
    </location>
</feature>
<evidence type="ECO:0000256" key="2">
    <source>
        <dbReference type="ARBA" id="ARBA00006859"/>
    </source>
</evidence>
<accession>A0AAN6GLL0</accession>
<feature type="transmembrane region" description="Helical" evidence="9">
    <location>
        <begin position="12"/>
        <end position="31"/>
    </location>
</feature>
<dbReference type="GO" id="GO:0033619">
    <property type="term" value="P:membrane protein proteolysis"/>
    <property type="evidence" value="ECO:0007669"/>
    <property type="project" value="TreeGrafter"/>
</dbReference>
<evidence type="ECO:0000256" key="7">
    <source>
        <dbReference type="ARBA" id="ARBA00023136"/>
    </source>
</evidence>
<proteinExistence type="inferred from homology"/>
<dbReference type="PANTHER" id="PTHR12174">
    <property type="entry name" value="SIGNAL PEPTIDE PEPTIDASE"/>
    <property type="match status" value="1"/>
</dbReference>
<feature type="compositionally biased region" description="Acidic residues" evidence="8">
    <location>
        <begin position="61"/>
        <end position="83"/>
    </location>
</feature>
<keyword evidence="6 9" id="KW-1133">Transmembrane helix</keyword>
<dbReference type="GO" id="GO:0042500">
    <property type="term" value="F:aspartic endopeptidase activity, intramembrane cleaving"/>
    <property type="evidence" value="ECO:0007669"/>
    <property type="project" value="InterPro"/>
</dbReference>
<dbReference type="Pfam" id="PF04258">
    <property type="entry name" value="Peptidase_A22B"/>
    <property type="match status" value="1"/>
</dbReference>
<feature type="transmembrane region" description="Helical" evidence="9">
    <location>
        <begin position="330"/>
        <end position="352"/>
    </location>
</feature>
<comment type="caution">
    <text evidence="10">The sequence shown here is derived from an EMBL/GenBank/DDBJ whole genome shotgun (WGS) entry which is preliminary data.</text>
</comment>
<protein>
    <recommendedName>
        <fullName evidence="12">Minor histocompatibility antigen H13</fullName>
    </recommendedName>
</protein>
<reference evidence="10" key="1">
    <citation type="journal article" date="2023" name="PhytoFront">
        <title>Draft Genome Resources of Seven Strains of Tilletia horrida, Causal Agent of Kernel Smut of Rice.</title>
        <authorList>
            <person name="Khanal S."/>
            <person name="Antony Babu S."/>
            <person name="Zhou X.G."/>
        </authorList>
    </citation>
    <scope>NUCLEOTIDE SEQUENCE</scope>
    <source>
        <strain evidence="10">TX6</strain>
    </source>
</reference>
<dbReference type="SMART" id="SM00730">
    <property type="entry name" value="PSN"/>
    <property type="match status" value="1"/>
</dbReference>
<evidence type="ECO:0008006" key="12">
    <source>
        <dbReference type="Google" id="ProtNLM"/>
    </source>
</evidence>
<dbReference type="EMBL" id="JAPDMZ010000198">
    <property type="protein sequence ID" value="KAK0546289.1"/>
    <property type="molecule type" value="Genomic_DNA"/>
</dbReference>
<name>A0AAN6GLL0_9BASI</name>
<evidence type="ECO:0000256" key="4">
    <source>
        <dbReference type="ARBA" id="ARBA00022801"/>
    </source>
</evidence>
<feature type="transmembrane region" description="Helical" evidence="9">
    <location>
        <begin position="92"/>
        <end position="110"/>
    </location>
</feature>
<sequence length="496" mass="54473">MSTSDRDLFIAYGALMSGALVPIYFGSYLSLRTPATTKQLLAERKRLRKEREEAGDTILYEGEDDDDEEEDDDVEDEEEEESSNETLTSEDAWLFPVFGSAVLFGMYLTFRYIDKAYINLLLSVYFGIVGVFAVSTASINSARGIVGRKIWRKLGVYKLSITKSDKEIFRTAFTNAHFPFVLISIILVTYYVATKNWVASNIVALSLATNAITLMGLDSFRTGMIMLGGLFLYDIFWVFGTEVMVSVAKNFDAPIKILWPKNFIDVLQYLAGGGSLSSMPKWAFTMLGLGDIVIPGIFVALALRFDQHQEATKNPSIKFTRFKTAFPKPYFHATVFAYVLGLATTMGVMHIFRAAQPALLYLSPACSAAVALTAVARGEWKEMWGWSDQEEEEASSKDKQDDLSTSFDGQTDENTTSADDNNNTTLGDESAVLATPENKSASSSSKNKKKKRKAANASEQSADASAGSSVVEDRATTSAVSNGAARSRGKGKKNRG</sequence>
<dbReference type="InterPro" id="IPR007369">
    <property type="entry name" value="Peptidase_A22B_SPP"/>
</dbReference>
<evidence type="ECO:0000256" key="9">
    <source>
        <dbReference type="SAM" id="Phobius"/>
    </source>
</evidence>
<feature type="compositionally biased region" description="Basic residues" evidence="8">
    <location>
        <begin position="487"/>
        <end position="496"/>
    </location>
</feature>
<organism evidence="10 11">
    <name type="scientific">Tilletia horrida</name>
    <dbReference type="NCBI Taxonomy" id="155126"/>
    <lineage>
        <taxon>Eukaryota</taxon>
        <taxon>Fungi</taxon>
        <taxon>Dikarya</taxon>
        <taxon>Basidiomycota</taxon>
        <taxon>Ustilaginomycotina</taxon>
        <taxon>Exobasidiomycetes</taxon>
        <taxon>Tilletiales</taxon>
        <taxon>Tilletiaceae</taxon>
        <taxon>Tilletia</taxon>
    </lineage>
</organism>
<keyword evidence="11" id="KW-1185">Reference proteome</keyword>
<feature type="compositionally biased region" description="Low complexity" evidence="8">
    <location>
        <begin position="412"/>
        <end position="425"/>
    </location>
</feature>
<feature type="transmembrane region" description="Helical" evidence="9">
    <location>
        <begin position="282"/>
        <end position="303"/>
    </location>
</feature>
<dbReference type="InterPro" id="IPR006639">
    <property type="entry name" value="Preselin/SPP"/>
</dbReference>
<keyword evidence="7 9" id="KW-0472">Membrane</keyword>
<keyword evidence="3 9" id="KW-0812">Transmembrane</keyword>
<evidence type="ECO:0000256" key="1">
    <source>
        <dbReference type="ARBA" id="ARBA00004477"/>
    </source>
</evidence>
<feature type="transmembrane region" description="Helical" evidence="9">
    <location>
        <begin position="224"/>
        <end position="240"/>
    </location>
</feature>
<dbReference type="GO" id="GO:0006465">
    <property type="term" value="P:signal peptide processing"/>
    <property type="evidence" value="ECO:0007669"/>
    <property type="project" value="TreeGrafter"/>
</dbReference>
<feature type="transmembrane region" description="Helical" evidence="9">
    <location>
        <begin position="116"/>
        <end position="139"/>
    </location>
</feature>
<keyword evidence="4" id="KW-0378">Hydrolase</keyword>
<evidence type="ECO:0000256" key="5">
    <source>
        <dbReference type="ARBA" id="ARBA00022824"/>
    </source>
</evidence>
<evidence type="ECO:0000256" key="3">
    <source>
        <dbReference type="ARBA" id="ARBA00022692"/>
    </source>
</evidence>
<dbReference type="PANTHER" id="PTHR12174:SF23">
    <property type="entry name" value="MINOR HISTOCOMPATIBILITY ANTIGEN H13"/>
    <property type="match status" value="1"/>
</dbReference>
<evidence type="ECO:0000313" key="10">
    <source>
        <dbReference type="EMBL" id="KAK0546289.1"/>
    </source>
</evidence>
<comment type="similarity">
    <text evidence="2">Belongs to the peptidase A22B family.</text>
</comment>
<feature type="region of interest" description="Disordered" evidence="8">
    <location>
        <begin position="386"/>
        <end position="496"/>
    </location>
</feature>
<evidence type="ECO:0000256" key="8">
    <source>
        <dbReference type="SAM" id="MobiDB-lite"/>
    </source>
</evidence>
<evidence type="ECO:0000313" key="11">
    <source>
        <dbReference type="Proteomes" id="UP001176517"/>
    </source>
</evidence>
<dbReference type="Proteomes" id="UP001176517">
    <property type="component" value="Unassembled WGS sequence"/>
</dbReference>
<evidence type="ECO:0000256" key="6">
    <source>
        <dbReference type="ARBA" id="ARBA00022989"/>
    </source>
</evidence>
<dbReference type="GO" id="GO:0098554">
    <property type="term" value="C:cytoplasmic side of endoplasmic reticulum membrane"/>
    <property type="evidence" value="ECO:0007669"/>
    <property type="project" value="TreeGrafter"/>
</dbReference>
<feature type="region of interest" description="Disordered" evidence="8">
    <location>
        <begin position="56"/>
        <end position="87"/>
    </location>
</feature>
<keyword evidence="5" id="KW-0256">Endoplasmic reticulum</keyword>
<dbReference type="AlphaFoldDB" id="A0AAN6GLL0"/>
<feature type="compositionally biased region" description="Polar residues" evidence="8">
    <location>
        <begin position="459"/>
        <end position="468"/>
    </location>
</feature>
<dbReference type="GO" id="GO:0098553">
    <property type="term" value="C:lumenal side of endoplasmic reticulum membrane"/>
    <property type="evidence" value="ECO:0007669"/>
    <property type="project" value="TreeGrafter"/>
</dbReference>
<gene>
    <name evidence="10" type="ORF">OC846_005328</name>
</gene>
<comment type="subcellular location">
    <subcellularLocation>
        <location evidence="1">Endoplasmic reticulum membrane</location>
        <topology evidence="1">Multi-pass membrane protein</topology>
    </subcellularLocation>
</comment>